<evidence type="ECO:0000313" key="9">
    <source>
        <dbReference type="EMBL" id="SDH17187.1"/>
    </source>
</evidence>
<evidence type="ECO:0000256" key="5">
    <source>
        <dbReference type="ARBA" id="ARBA00023237"/>
    </source>
</evidence>
<dbReference type="InterPro" id="IPR033985">
    <property type="entry name" value="SusD-like_N"/>
</dbReference>
<dbReference type="InterPro" id="IPR011990">
    <property type="entry name" value="TPR-like_helical_dom_sf"/>
</dbReference>
<comment type="similarity">
    <text evidence="2">Belongs to the SusD family.</text>
</comment>
<protein>
    <submittedName>
        <fullName evidence="9">Starch-binding associating with outer membrane</fullName>
    </submittedName>
</protein>
<dbReference type="OrthoDB" id="5694214at2"/>
<dbReference type="InterPro" id="IPR012944">
    <property type="entry name" value="SusD_RagB_dom"/>
</dbReference>
<evidence type="ECO:0000256" key="3">
    <source>
        <dbReference type="ARBA" id="ARBA00022729"/>
    </source>
</evidence>
<feature type="compositionally biased region" description="Polar residues" evidence="6">
    <location>
        <begin position="551"/>
        <end position="570"/>
    </location>
</feature>
<keyword evidence="4" id="KW-0472">Membrane</keyword>
<gene>
    <name evidence="9" type="ORF">SAMN04488121_109160</name>
</gene>
<dbReference type="SUPFAM" id="SSF48452">
    <property type="entry name" value="TPR-like"/>
    <property type="match status" value="1"/>
</dbReference>
<proteinExistence type="inferred from homology"/>
<dbReference type="Proteomes" id="UP000199045">
    <property type="component" value="Unassembled WGS sequence"/>
</dbReference>
<feature type="region of interest" description="Disordered" evidence="6">
    <location>
        <begin position="537"/>
        <end position="570"/>
    </location>
</feature>
<reference evidence="9 10" key="1">
    <citation type="submission" date="2016-10" db="EMBL/GenBank/DDBJ databases">
        <authorList>
            <person name="de Groot N.N."/>
        </authorList>
    </citation>
    <scope>NUCLEOTIDE SEQUENCE [LARGE SCALE GENOMIC DNA]</scope>
    <source>
        <strain evidence="9 10">DSM 527</strain>
    </source>
</reference>
<dbReference type="STRING" id="104663.SAMN04488121_109160"/>
<name>A0A1G8A8J3_CHIFI</name>
<evidence type="ECO:0000256" key="1">
    <source>
        <dbReference type="ARBA" id="ARBA00004442"/>
    </source>
</evidence>
<keyword evidence="3" id="KW-0732">Signal</keyword>
<evidence type="ECO:0000256" key="2">
    <source>
        <dbReference type="ARBA" id="ARBA00006275"/>
    </source>
</evidence>
<dbReference type="AlphaFoldDB" id="A0A1G8A8J3"/>
<evidence type="ECO:0000256" key="6">
    <source>
        <dbReference type="SAM" id="MobiDB-lite"/>
    </source>
</evidence>
<feature type="domain" description="RagB/SusD" evidence="7">
    <location>
        <begin position="424"/>
        <end position="570"/>
    </location>
</feature>
<dbReference type="PROSITE" id="PS51257">
    <property type="entry name" value="PROKAR_LIPOPROTEIN"/>
    <property type="match status" value="1"/>
</dbReference>
<evidence type="ECO:0000313" key="10">
    <source>
        <dbReference type="Proteomes" id="UP000199045"/>
    </source>
</evidence>
<dbReference type="GO" id="GO:0009279">
    <property type="term" value="C:cell outer membrane"/>
    <property type="evidence" value="ECO:0007669"/>
    <property type="project" value="UniProtKB-SubCell"/>
</dbReference>
<dbReference type="Pfam" id="PF14322">
    <property type="entry name" value="SusD-like_3"/>
    <property type="match status" value="1"/>
</dbReference>
<organism evidence="9 10">
    <name type="scientific">Chitinophaga filiformis</name>
    <name type="common">Myxococcus filiformis</name>
    <name type="synonym">Flexibacter filiformis</name>
    <dbReference type="NCBI Taxonomy" id="104663"/>
    <lineage>
        <taxon>Bacteria</taxon>
        <taxon>Pseudomonadati</taxon>
        <taxon>Bacteroidota</taxon>
        <taxon>Chitinophagia</taxon>
        <taxon>Chitinophagales</taxon>
        <taxon>Chitinophagaceae</taxon>
        <taxon>Chitinophaga</taxon>
    </lineage>
</organism>
<evidence type="ECO:0000256" key="4">
    <source>
        <dbReference type="ARBA" id="ARBA00023136"/>
    </source>
</evidence>
<dbReference type="RefSeq" id="WP_089836947.1">
    <property type="nucleotide sequence ID" value="NZ_FNBN01000009.1"/>
</dbReference>
<dbReference type="Pfam" id="PF07980">
    <property type="entry name" value="SusD_RagB"/>
    <property type="match status" value="1"/>
</dbReference>
<evidence type="ECO:0000259" key="8">
    <source>
        <dbReference type="Pfam" id="PF14322"/>
    </source>
</evidence>
<comment type="subcellular location">
    <subcellularLocation>
        <location evidence="1">Cell outer membrane</location>
    </subcellularLocation>
</comment>
<dbReference type="Gene3D" id="1.25.40.390">
    <property type="match status" value="1"/>
</dbReference>
<keyword evidence="5" id="KW-0998">Cell outer membrane</keyword>
<sequence>MKKLCIYLINLLFVTGLFYGCQKKLEEEPHSVLTPDFFTTAQGFEAGLNAAYAGTRWIWGPQDFYSLTVCGTDEFKRGVDGSSDLNSYSSNYTPSNGNVTNVWKYCYTYINTCNGLVDNAPQIPGMDTTLRKRMVGEARFLRANYYFILVQLWGDVTLNRHFQSTPTTSAVRDPMADVYDFIIEDLIAAIASLPPGPLSAGVQPGRATAAAATHLLAKVYLTRAGSLAKKADDYKNAYTTAATLISNSAAAGVGLLSDFGKVFQEGNEANMEVLWTVQHTSNLAYNGSPKQDNRDADNLLCHLWVPQYENQPGMQRDVFYGRPYIRVIPTRWLTDTVFADKVNDTRYNKSFQTTWICNARKLIPNWPDPLPPGAPANAHPGQPKFGIGDTAIFMPGYEMSDAQIKAKPYQVITPAKYVPSLAPTLTKYFDTKRVDMNNPSIRPIIVYRLADTYLVAAEAAFMDGRPGDAVGFINAIRRRAAYPTGNPQAMEVQVSDLSLDFILDERSRELCGELTRWQDLIRTGQLLTRVRLHNTDGQKNIQEKHKLRPIPQSQIDATTTGSKYPQNPQW</sequence>
<dbReference type="EMBL" id="FNBN01000009">
    <property type="protein sequence ID" value="SDH17187.1"/>
    <property type="molecule type" value="Genomic_DNA"/>
</dbReference>
<evidence type="ECO:0000259" key="7">
    <source>
        <dbReference type="Pfam" id="PF07980"/>
    </source>
</evidence>
<accession>A0A1G8A8J3</accession>
<feature type="domain" description="SusD-like N-terminal" evidence="8">
    <location>
        <begin position="83"/>
        <end position="221"/>
    </location>
</feature>